<dbReference type="Proteomes" id="UP000050929">
    <property type="component" value="Unassembled WGS sequence"/>
</dbReference>
<dbReference type="PATRIC" id="fig|1423811.3.peg.1062"/>
<evidence type="ECO:0000313" key="2">
    <source>
        <dbReference type="Proteomes" id="UP000050929"/>
    </source>
</evidence>
<dbReference type="OrthoDB" id="2315070at2"/>
<evidence type="ECO:0000313" key="1">
    <source>
        <dbReference type="EMBL" id="KRK63918.1"/>
    </source>
</evidence>
<protein>
    <recommendedName>
        <fullName evidence="3">Bacteriocin immunity protein</fullName>
    </recommendedName>
</protein>
<proteinExistence type="predicted"/>
<comment type="caution">
    <text evidence="1">The sequence shown here is derived from an EMBL/GenBank/DDBJ whole genome shotgun (WGS) entry which is preliminary data.</text>
</comment>
<dbReference type="AlphaFoldDB" id="A0A0R1IXK3"/>
<sequence>MNQSKKEEIISNINSLLKDFNRTLGHSDIEIDIKKEIIKAYISINDPENVKDQYKEIPEALSTLNNFLMKIAVSKKYHFSPEQDKIIHEYGNAYSESYADSLGAVFNAMAFFHP</sequence>
<evidence type="ECO:0008006" key="3">
    <source>
        <dbReference type="Google" id="ProtNLM"/>
    </source>
</evidence>
<accession>A0A0R1IXK3</accession>
<dbReference type="EMBL" id="AZDG01000020">
    <property type="protein sequence ID" value="KRK63918.1"/>
    <property type="molecule type" value="Genomic_DNA"/>
</dbReference>
<reference evidence="1 2" key="1">
    <citation type="journal article" date="2015" name="Genome Announc.">
        <title>Expanding the biotechnology potential of lactobacilli through comparative genomics of 213 strains and associated genera.</title>
        <authorList>
            <person name="Sun Z."/>
            <person name="Harris H.M."/>
            <person name="McCann A."/>
            <person name="Guo C."/>
            <person name="Argimon S."/>
            <person name="Zhang W."/>
            <person name="Yang X."/>
            <person name="Jeffery I.B."/>
            <person name="Cooney J.C."/>
            <person name="Kagawa T.F."/>
            <person name="Liu W."/>
            <person name="Song Y."/>
            <person name="Salvetti E."/>
            <person name="Wrobel A."/>
            <person name="Rasinkangas P."/>
            <person name="Parkhill J."/>
            <person name="Rea M.C."/>
            <person name="O'Sullivan O."/>
            <person name="Ritari J."/>
            <person name="Douillard F.P."/>
            <person name="Paul Ross R."/>
            <person name="Yang R."/>
            <person name="Briner A.E."/>
            <person name="Felis G.E."/>
            <person name="de Vos W.M."/>
            <person name="Barrangou R."/>
            <person name="Klaenhammer T.R."/>
            <person name="Caufield P.W."/>
            <person name="Cui Y."/>
            <person name="Zhang H."/>
            <person name="O'Toole P.W."/>
        </authorList>
    </citation>
    <scope>NUCLEOTIDE SEQUENCE [LARGE SCALE GENOMIC DNA]</scope>
    <source>
        <strain evidence="1 2">DSM 20183</strain>
    </source>
</reference>
<name>A0A0R1IXK3_9LACO</name>
<organism evidence="1 2">
    <name type="scientific">Companilactobacillus tucceti DSM 20183</name>
    <dbReference type="NCBI Taxonomy" id="1423811"/>
    <lineage>
        <taxon>Bacteria</taxon>
        <taxon>Bacillati</taxon>
        <taxon>Bacillota</taxon>
        <taxon>Bacilli</taxon>
        <taxon>Lactobacillales</taxon>
        <taxon>Lactobacillaceae</taxon>
        <taxon>Companilactobacillus</taxon>
    </lineage>
</organism>
<gene>
    <name evidence="1" type="ORF">FC72_GL001049</name>
</gene>
<keyword evidence="2" id="KW-1185">Reference proteome</keyword>
<dbReference type="RefSeq" id="WP_057766862.1">
    <property type="nucleotide sequence ID" value="NZ_AZDG01000020.1"/>
</dbReference>